<evidence type="ECO:0000313" key="3">
    <source>
        <dbReference type="EMBL" id="KJA29456.1"/>
    </source>
</evidence>
<name>A0A0D2PMB4_HYPSF</name>
<evidence type="ECO:0000313" key="4">
    <source>
        <dbReference type="Proteomes" id="UP000054270"/>
    </source>
</evidence>
<sequence>MPSSGTAAPTVKSVKSTPVVSAKPAAVPSPPPIQITTSSNMAVSETPSKSSSGTEQSPPSTTSRPPAPPTSSSSHSSSDTSSPPHTTSTPPPPAPPQKSTSTSSHETSTTSHATASTTTSVVVVQGPISLNATSTLTTTADSTFSTPVGITTTAANGTEITTTPPLITVMSTSTESNGAVTTTITHVVANPNLGASQDLSSGNGFFHKQGAVAGVFVIVGIVAAALIAGLTVCIRRKRRSNRRRRWLAGMQQQQPQPVAFMGLGNPFQDPTYEDEHKSEPLGQSHSAPQEDTPRAQWNRGSPEHLLSGNETSRRYSAFPQGPYTLYPDPYPLSIPNNGNTNPSDYSEGRNVGQTYPTDGPDRSRFRHSYTPSTPSVYPATLAAEEDVHFPADAEPSKPMQRESAIAAPPRPPRSHLRESGKYASYAPPTPPTTDSSHSHATDSNPPSPISEHRPQDVFTRRTLLDVGVLLISFHQSPF</sequence>
<dbReference type="EMBL" id="KN817519">
    <property type="protein sequence ID" value="KJA29456.1"/>
    <property type="molecule type" value="Genomic_DNA"/>
</dbReference>
<feature type="region of interest" description="Disordered" evidence="1">
    <location>
        <begin position="247"/>
        <end position="373"/>
    </location>
</feature>
<proteinExistence type="predicted"/>
<feature type="compositionally biased region" description="Polar residues" evidence="1">
    <location>
        <begin position="334"/>
        <end position="344"/>
    </location>
</feature>
<keyword evidence="2" id="KW-0472">Membrane</keyword>
<feature type="compositionally biased region" description="Low complexity" evidence="1">
    <location>
        <begin position="9"/>
        <end position="26"/>
    </location>
</feature>
<protein>
    <recommendedName>
        <fullName evidence="5">REJ domain-containing protein</fullName>
    </recommendedName>
</protein>
<dbReference type="AlphaFoldDB" id="A0A0D2PMB4"/>
<feature type="compositionally biased region" description="Low complexity" evidence="1">
    <location>
        <begin position="57"/>
        <end position="88"/>
    </location>
</feature>
<feature type="compositionally biased region" description="Low complexity" evidence="1">
    <location>
        <begin position="97"/>
        <end position="118"/>
    </location>
</feature>
<keyword evidence="2" id="KW-1133">Transmembrane helix</keyword>
<evidence type="ECO:0000256" key="2">
    <source>
        <dbReference type="SAM" id="Phobius"/>
    </source>
</evidence>
<dbReference type="Proteomes" id="UP000054270">
    <property type="component" value="Unassembled WGS sequence"/>
</dbReference>
<evidence type="ECO:0000256" key="1">
    <source>
        <dbReference type="SAM" id="MobiDB-lite"/>
    </source>
</evidence>
<dbReference type="STRING" id="945553.A0A0D2PMB4"/>
<dbReference type="OMA" id="RKEWFAS"/>
<evidence type="ECO:0008006" key="5">
    <source>
        <dbReference type="Google" id="ProtNLM"/>
    </source>
</evidence>
<reference evidence="4" key="1">
    <citation type="submission" date="2014-04" db="EMBL/GenBank/DDBJ databases">
        <title>Evolutionary Origins and Diversification of the Mycorrhizal Mutualists.</title>
        <authorList>
            <consortium name="DOE Joint Genome Institute"/>
            <consortium name="Mycorrhizal Genomics Consortium"/>
            <person name="Kohler A."/>
            <person name="Kuo A."/>
            <person name="Nagy L.G."/>
            <person name="Floudas D."/>
            <person name="Copeland A."/>
            <person name="Barry K.W."/>
            <person name="Cichocki N."/>
            <person name="Veneault-Fourrey C."/>
            <person name="LaButti K."/>
            <person name="Lindquist E.A."/>
            <person name="Lipzen A."/>
            <person name="Lundell T."/>
            <person name="Morin E."/>
            <person name="Murat C."/>
            <person name="Riley R."/>
            <person name="Ohm R."/>
            <person name="Sun H."/>
            <person name="Tunlid A."/>
            <person name="Henrissat B."/>
            <person name="Grigoriev I.V."/>
            <person name="Hibbett D.S."/>
            <person name="Martin F."/>
        </authorList>
    </citation>
    <scope>NUCLEOTIDE SEQUENCE [LARGE SCALE GENOMIC DNA]</scope>
    <source>
        <strain evidence="4">FD-334 SS-4</strain>
    </source>
</reference>
<organism evidence="3 4">
    <name type="scientific">Hypholoma sublateritium (strain FD-334 SS-4)</name>
    <dbReference type="NCBI Taxonomy" id="945553"/>
    <lineage>
        <taxon>Eukaryota</taxon>
        <taxon>Fungi</taxon>
        <taxon>Dikarya</taxon>
        <taxon>Basidiomycota</taxon>
        <taxon>Agaricomycotina</taxon>
        <taxon>Agaricomycetes</taxon>
        <taxon>Agaricomycetidae</taxon>
        <taxon>Agaricales</taxon>
        <taxon>Agaricineae</taxon>
        <taxon>Strophariaceae</taxon>
        <taxon>Hypholoma</taxon>
    </lineage>
</organism>
<feature type="compositionally biased region" description="Polar residues" evidence="1">
    <location>
        <begin position="40"/>
        <end position="56"/>
    </location>
</feature>
<feature type="transmembrane region" description="Helical" evidence="2">
    <location>
        <begin position="211"/>
        <end position="234"/>
    </location>
</feature>
<dbReference type="OrthoDB" id="3250803at2759"/>
<keyword evidence="4" id="KW-1185">Reference proteome</keyword>
<accession>A0A0D2PMB4</accession>
<feature type="region of interest" description="Disordered" evidence="1">
    <location>
        <begin position="1"/>
        <end position="118"/>
    </location>
</feature>
<feature type="region of interest" description="Disordered" evidence="1">
    <location>
        <begin position="392"/>
        <end position="455"/>
    </location>
</feature>
<keyword evidence="2" id="KW-0812">Transmembrane</keyword>
<gene>
    <name evidence="3" type="ORF">HYPSUDRAFT_520717</name>
</gene>